<dbReference type="GeneID" id="93772563"/>
<dbReference type="RefSeq" id="WP_016812764.1">
    <property type="nucleotide sequence ID" value="NZ_BOQM01000062.1"/>
</dbReference>
<dbReference type="EMBL" id="VFOL01000001">
    <property type="protein sequence ID" value="TQL38174.1"/>
    <property type="molecule type" value="Genomic_DNA"/>
</dbReference>
<evidence type="ECO:0000313" key="2">
    <source>
        <dbReference type="Proteomes" id="UP000315983"/>
    </source>
</evidence>
<sequence length="61" mass="6758">MAKVIQRLRGVVGTLREQVCLGIGQPSPHSNWTSIEQNASQRDDFARQIVRTSLITPALRG</sequence>
<name>A0A542XQN9_SALAC</name>
<dbReference type="Proteomes" id="UP000315983">
    <property type="component" value="Unassembled WGS sequence"/>
</dbReference>
<proteinExistence type="predicted"/>
<reference evidence="1 2" key="1">
    <citation type="submission" date="2019-06" db="EMBL/GenBank/DDBJ databases">
        <title>Sequencing the genomes of 1000 actinobacteria strains.</title>
        <authorList>
            <person name="Klenk H.-P."/>
        </authorList>
    </citation>
    <scope>NUCLEOTIDE SEQUENCE [LARGE SCALE GENOMIC DNA]</scope>
    <source>
        <strain evidence="1 2">DSM 44819</strain>
    </source>
</reference>
<accession>A0A542XQN9</accession>
<gene>
    <name evidence="1" type="ORF">FB564_3364</name>
</gene>
<dbReference type="AlphaFoldDB" id="A0A542XQN9"/>
<protein>
    <submittedName>
        <fullName evidence="1">Uncharacterized protein</fullName>
    </submittedName>
</protein>
<evidence type="ECO:0000313" key="1">
    <source>
        <dbReference type="EMBL" id="TQL38174.1"/>
    </source>
</evidence>
<comment type="caution">
    <text evidence="1">The sequence shown here is derived from an EMBL/GenBank/DDBJ whole genome shotgun (WGS) entry which is preliminary data.</text>
</comment>
<organism evidence="1 2">
    <name type="scientific">Salinispora arenicola</name>
    <dbReference type="NCBI Taxonomy" id="168697"/>
    <lineage>
        <taxon>Bacteria</taxon>
        <taxon>Bacillati</taxon>
        <taxon>Actinomycetota</taxon>
        <taxon>Actinomycetes</taxon>
        <taxon>Micromonosporales</taxon>
        <taxon>Micromonosporaceae</taxon>
        <taxon>Salinispora</taxon>
    </lineage>
</organism>